<dbReference type="AlphaFoldDB" id="A0AA97H2F9"/>
<feature type="transmembrane region" description="Helical" evidence="2">
    <location>
        <begin position="96"/>
        <end position="117"/>
    </location>
</feature>
<dbReference type="InterPro" id="IPR001623">
    <property type="entry name" value="DnaJ_domain"/>
</dbReference>
<sequence>MKNYYDLLGLKPGCTKKELKKAYRAALEQLETGDLIGEEELTQAYRFINAARKHQRPERKKYGFWKMSKEFRAHFTGPRGSEAARSVIRRFGIKELFTAVGIIVFSWLVYLLLSAVMPNLFSDSRYPLLALDFSKKLVSASAKLLVYGICIVIYVCRSLRRRTNGLRKLNLGFLAGCVLLVLGLFIPQNQLSNTASLLLDIGPLQQEQFSVTKNILLEDAFLQTNNLFGDLYTYKSGKSNRVYIPKSLLEDADGTVHQAVVTFLPHTHAAAKVQVRAMENHLYGSIGDCFFLDLPNESDAQEIYLRRSSATLVMEQGSAQAPVQTDLRTVKLKNEEGQPLVETVTSDKMAALALSQHRLFLCFTAEDSVGTHTCVAVIIDRESGKILKSWELQGQFVYRVFSCANRDYVFTQALVKDSFTERTYSMQIFDPAAADFVYTAPENYILGSAPHIASFAENGVWISKHTNGENPIGKFTVPESLMK</sequence>
<evidence type="ECO:0000256" key="1">
    <source>
        <dbReference type="ARBA" id="ARBA00022705"/>
    </source>
</evidence>
<dbReference type="SUPFAM" id="SSF46565">
    <property type="entry name" value="Chaperone J-domain"/>
    <property type="match status" value="1"/>
</dbReference>
<reference evidence="5" key="2">
    <citation type="submission" date="2024-06" db="EMBL/GenBank/DDBJ databases">
        <title>Caproicibacterium argilliputei sp. nov, a novel caproic acid producing anaerobic bacterium isolated from pit mud.</title>
        <authorList>
            <person name="Zeng C."/>
        </authorList>
    </citation>
    <scope>NUCLEOTIDE SEQUENCE [LARGE SCALE GENOMIC DNA]</scope>
    <source>
        <strain evidence="5">ZCY20-5</strain>
    </source>
</reference>
<reference evidence="4 5" key="1">
    <citation type="submission" date="2024-06" db="EMBL/GenBank/DDBJ databases">
        <title>Caproicibacterium argilliputei sp. nov, a novel caproic acid producing anaerobic bacterium isolated from pit mud.</title>
        <authorList>
            <person name="Xia S."/>
        </authorList>
    </citation>
    <scope>NUCLEOTIDE SEQUENCE [LARGE SCALE GENOMIC DNA]</scope>
    <source>
        <strain evidence="4 5">ZCY20-5</strain>
    </source>
</reference>
<keyword evidence="2" id="KW-1133">Transmembrane helix</keyword>
<organism evidence="4 5">
    <name type="scientific">Caproicibacterium argilliputei</name>
    <dbReference type="NCBI Taxonomy" id="3030016"/>
    <lineage>
        <taxon>Bacteria</taxon>
        <taxon>Bacillati</taxon>
        <taxon>Bacillota</taxon>
        <taxon>Clostridia</taxon>
        <taxon>Eubacteriales</taxon>
        <taxon>Oscillospiraceae</taxon>
        <taxon>Caproicibacterium</taxon>
    </lineage>
</organism>
<gene>
    <name evidence="4" type="ORF">PXC00_06945</name>
</gene>
<keyword evidence="2" id="KW-0812">Transmembrane</keyword>
<protein>
    <submittedName>
        <fullName evidence="4">J domain-containing protein</fullName>
    </submittedName>
</protein>
<keyword evidence="1" id="KW-0235">DNA replication</keyword>
<accession>A0AA97H2F9</accession>
<dbReference type="KEGG" id="carl:PXC00_06945"/>
<feature type="transmembrane region" description="Helical" evidence="2">
    <location>
        <begin position="168"/>
        <end position="186"/>
    </location>
</feature>
<dbReference type="Gene3D" id="1.10.287.110">
    <property type="entry name" value="DnaJ domain"/>
    <property type="match status" value="1"/>
</dbReference>
<proteinExistence type="predicted"/>
<evidence type="ECO:0000259" key="3">
    <source>
        <dbReference type="PROSITE" id="PS50076"/>
    </source>
</evidence>
<reference evidence="5" key="3">
    <citation type="submission" date="2024-06" db="EMBL/GenBank/DDBJ databases">
        <authorList>
            <person name="Zeng C."/>
        </authorList>
    </citation>
    <scope>NUCLEOTIDE SEQUENCE [LARGE SCALE GENOMIC DNA]</scope>
    <source>
        <strain evidence="5">ZCY20-5</strain>
    </source>
</reference>
<feature type="domain" description="J" evidence="3">
    <location>
        <begin position="3"/>
        <end position="63"/>
    </location>
</feature>
<name>A0AA97H2F9_9FIRM</name>
<dbReference type="RefSeq" id="WP_275845079.1">
    <property type="nucleotide sequence ID" value="NZ_CP135996.1"/>
</dbReference>
<dbReference type="EMBL" id="CP135996">
    <property type="protein sequence ID" value="WOC33598.1"/>
    <property type="molecule type" value="Genomic_DNA"/>
</dbReference>
<dbReference type="InterPro" id="IPR036869">
    <property type="entry name" value="J_dom_sf"/>
</dbReference>
<keyword evidence="5" id="KW-1185">Reference proteome</keyword>
<dbReference type="GO" id="GO:0006260">
    <property type="term" value="P:DNA replication"/>
    <property type="evidence" value="ECO:0007669"/>
    <property type="project" value="UniProtKB-KW"/>
</dbReference>
<feature type="transmembrane region" description="Helical" evidence="2">
    <location>
        <begin position="137"/>
        <end position="156"/>
    </location>
</feature>
<dbReference type="CDD" id="cd06257">
    <property type="entry name" value="DnaJ"/>
    <property type="match status" value="1"/>
</dbReference>
<dbReference type="PROSITE" id="PS50076">
    <property type="entry name" value="DNAJ_2"/>
    <property type="match status" value="1"/>
</dbReference>
<evidence type="ECO:0000313" key="4">
    <source>
        <dbReference type="EMBL" id="WOC33598.1"/>
    </source>
</evidence>
<keyword evidence="2" id="KW-0472">Membrane</keyword>
<dbReference type="Proteomes" id="UP001300604">
    <property type="component" value="Chromosome"/>
</dbReference>
<evidence type="ECO:0000313" key="5">
    <source>
        <dbReference type="Proteomes" id="UP001300604"/>
    </source>
</evidence>
<evidence type="ECO:0000256" key="2">
    <source>
        <dbReference type="SAM" id="Phobius"/>
    </source>
</evidence>